<feature type="domain" description="FAD-binding" evidence="7">
    <location>
        <begin position="11"/>
        <end position="332"/>
    </location>
</feature>
<evidence type="ECO:0000256" key="6">
    <source>
        <dbReference type="ARBA" id="ARBA00023033"/>
    </source>
</evidence>
<name>A0A8H7KFV2_BIOOC</name>
<evidence type="ECO:0000256" key="2">
    <source>
        <dbReference type="ARBA" id="ARBA00007992"/>
    </source>
</evidence>
<evidence type="ECO:0000313" key="8">
    <source>
        <dbReference type="EMBL" id="KAF9748911.1"/>
    </source>
</evidence>
<dbReference type="GO" id="GO:0004497">
    <property type="term" value="F:monooxygenase activity"/>
    <property type="evidence" value="ECO:0007669"/>
    <property type="project" value="UniProtKB-KW"/>
</dbReference>
<sequence length="422" mass="47195">MTNEKPQTPIKVAIIGGGPAGLGAAIALSRLPFVDWKLYEKKPEISEIGNGLTLQPITWRVLEHFGASHHIKSDDIFRPIDGHNTEHRNGLSGVLEAKAAPKEGVPPHQESCRAHRSVLQQALLKEVDQSRIRVGNKLEKVEKLSSGKLRITFAGGFSDEIDLLVGADGIRSVVRQFFFPEHRIAYTGSTAYRTLVRTDEAEKINGLPKAVIFWHGTDKKWVYTCPLGGNDWEITCAVAEPGGENRSSWGKQVSVKHFTDTFSEMCQPIQELFKLVTYVEQYDYFAGPRLDSVTRDGVAVLIGDASHPLSGAFGAGAGFALEDAYVLGQALQWANDTHRELKHALQLFDQVRSPHYNALYKVLDEFGETEKHLAQAGLNQEQEIAERIKRNWDHNANWMHYYEVDKVFRQVLSKVESQTAKL</sequence>
<evidence type="ECO:0000313" key="9">
    <source>
        <dbReference type="Proteomes" id="UP000616885"/>
    </source>
</evidence>
<dbReference type="SUPFAM" id="SSF54373">
    <property type="entry name" value="FAD-linked reductases, C-terminal domain"/>
    <property type="match status" value="1"/>
</dbReference>
<dbReference type="Gene3D" id="3.50.50.60">
    <property type="entry name" value="FAD/NAD(P)-binding domain"/>
    <property type="match status" value="1"/>
</dbReference>
<proteinExistence type="inferred from homology"/>
<evidence type="ECO:0000256" key="3">
    <source>
        <dbReference type="ARBA" id="ARBA00022630"/>
    </source>
</evidence>
<dbReference type="PRINTS" id="PR00420">
    <property type="entry name" value="RNGMNOXGNASE"/>
</dbReference>
<dbReference type="InterPro" id="IPR002938">
    <property type="entry name" value="FAD-bd"/>
</dbReference>
<dbReference type="GO" id="GO:0044550">
    <property type="term" value="P:secondary metabolite biosynthetic process"/>
    <property type="evidence" value="ECO:0007669"/>
    <property type="project" value="TreeGrafter"/>
</dbReference>
<dbReference type="Pfam" id="PF01494">
    <property type="entry name" value="FAD_binding_3"/>
    <property type="match status" value="1"/>
</dbReference>
<organism evidence="8 9">
    <name type="scientific">Bionectria ochroleuca</name>
    <name type="common">Gliocladium roseum</name>
    <dbReference type="NCBI Taxonomy" id="29856"/>
    <lineage>
        <taxon>Eukaryota</taxon>
        <taxon>Fungi</taxon>
        <taxon>Dikarya</taxon>
        <taxon>Ascomycota</taxon>
        <taxon>Pezizomycotina</taxon>
        <taxon>Sordariomycetes</taxon>
        <taxon>Hypocreomycetidae</taxon>
        <taxon>Hypocreales</taxon>
        <taxon>Bionectriaceae</taxon>
        <taxon>Clonostachys</taxon>
    </lineage>
</organism>
<keyword evidence="4" id="KW-0274">FAD</keyword>
<evidence type="ECO:0000259" key="7">
    <source>
        <dbReference type="Pfam" id="PF01494"/>
    </source>
</evidence>
<dbReference type="PANTHER" id="PTHR46720:SF3">
    <property type="entry name" value="FAD-BINDING DOMAIN-CONTAINING PROTEIN-RELATED"/>
    <property type="match status" value="1"/>
</dbReference>
<reference evidence="8" key="1">
    <citation type="submission" date="2020-10" db="EMBL/GenBank/DDBJ databases">
        <title>High-Quality Genome Resource of Clonostachys rosea strain S41 by Oxford Nanopore Long-Read Sequencing.</title>
        <authorList>
            <person name="Wang H."/>
        </authorList>
    </citation>
    <scope>NUCLEOTIDE SEQUENCE</scope>
    <source>
        <strain evidence="8">S41</strain>
    </source>
</reference>
<dbReference type="Proteomes" id="UP000616885">
    <property type="component" value="Unassembled WGS sequence"/>
</dbReference>
<dbReference type="SUPFAM" id="SSF51905">
    <property type="entry name" value="FAD/NAD(P)-binding domain"/>
    <property type="match status" value="1"/>
</dbReference>
<dbReference type="PANTHER" id="PTHR46720">
    <property type="entry name" value="HYDROXYLASE, PUTATIVE (AFU_ORTHOLOGUE AFUA_3G01460)-RELATED"/>
    <property type="match status" value="1"/>
</dbReference>
<keyword evidence="3" id="KW-0285">Flavoprotein</keyword>
<evidence type="ECO:0000256" key="5">
    <source>
        <dbReference type="ARBA" id="ARBA00023002"/>
    </source>
</evidence>
<keyword evidence="5" id="KW-0560">Oxidoreductase</keyword>
<protein>
    <recommendedName>
        <fullName evidence="7">FAD-binding domain-containing protein</fullName>
    </recommendedName>
</protein>
<keyword evidence="6" id="KW-0503">Monooxygenase</keyword>
<comment type="caution">
    <text evidence="8">The sequence shown here is derived from an EMBL/GenBank/DDBJ whole genome shotgun (WGS) entry which is preliminary data.</text>
</comment>
<dbReference type="InterPro" id="IPR051104">
    <property type="entry name" value="FAD_monoxygenase"/>
</dbReference>
<accession>A0A8H7KFV2</accession>
<dbReference type="EMBL" id="JADCTT010000008">
    <property type="protein sequence ID" value="KAF9748911.1"/>
    <property type="molecule type" value="Genomic_DNA"/>
</dbReference>
<dbReference type="AlphaFoldDB" id="A0A8H7KFV2"/>
<evidence type="ECO:0000256" key="1">
    <source>
        <dbReference type="ARBA" id="ARBA00001974"/>
    </source>
</evidence>
<gene>
    <name evidence="8" type="ORF">IM811_016706</name>
</gene>
<dbReference type="GO" id="GO:0071949">
    <property type="term" value="F:FAD binding"/>
    <property type="evidence" value="ECO:0007669"/>
    <property type="project" value="InterPro"/>
</dbReference>
<comment type="similarity">
    <text evidence="2">Belongs to the paxM FAD-dependent monooxygenase family.</text>
</comment>
<dbReference type="InterPro" id="IPR036188">
    <property type="entry name" value="FAD/NAD-bd_sf"/>
</dbReference>
<comment type="cofactor">
    <cofactor evidence="1">
        <name>FAD</name>
        <dbReference type="ChEBI" id="CHEBI:57692"/>
    </cofactor>
</comment>
<evidence type="ECO:0000256" key="4">
    <source>
        <dbReference type="ARBA" id="ARBA00022827"/>
    </source>
</evidence>